<accession>A0ABR7N082</accession>
<proteinExistence type="inferred from homology"/>
<gene>
    <name evidence="14" type="ORF">H8704_05270</name>
</gene>
<dbReference type="InterPro" id="IPR017438">
    <property type="entry name" value="ATP-NAD_kinase_N"/>
</dbReference>
<dbReference type="Pfam" id="PF00781">
    <property type="entry name" value="DAGK_cat"/>
    <property type="match status" value="1"/>
</dbReference>
<keyword evidence="12" id="KW-1208">Phospholipid metabolism</keyword>
<comment type="caution">
    <text evidence="14">The sequence shown here is derived from an EMBL/GenBank/DDBJ whole genome shotgun (WGS) entry which is preliminary data.</text>
</comment>
<feature type="domain" description="DAGKc" evidence="13">
    <location>
        <begin position="11"/>
        <end position="142"/>
    </location>
</feature>
<evidence type="ECO:0000313" key="14">
    <source>
        <dbReference type="EMBL" id="MBC8562047.1"/>
    </source>
</evidence>
<keyword evidence="3" id="KW-0444">Lipid biosynthesis</keyword>
<organism evidence="14 15">
    <name type="scientific">Jutongia huaianensis</name>
    <dbReference type="NCBI Taxonomy" id="2763668"/>
    <lineage>
        <taxon>Bacteria</taxon>
        <taxon>Bacillati</taxon>
        <taxon>Bacillota</taxon>
        <taxon>Clostridia</taxon>
        <taxon>Lachnospirales</taxon>
        <taxon>Lachnospiraceae</taxon>
        <taxon>Jutongia</taxon>
    </lineage>
</organism>
<dbReference type="Proteomes" id="UP000606193">
    <property type="component" value="Unassembled WGS sequence"/>
</dbReference>
<dbReference type="InterPro" id="IPR045540">
    <property type="entry name" value="YegS/DAGK_C"/>
</dbReference>
<evidence type="ECO:0000256" key="6">
    <source>
        <dbReference type="ARBA" id="ARBA00022741"/>
    </source>
</evidence>
<keyword evidence="7 14" id="KW-0418">Kinase</keyword>
<keyword evidence="10" id="KW-0443">Lipid metabolism</keyword>
<dbReference type="InterPro" id="IPR016064">
    <property type="entry name" value="NAD/diacylglycerol_kinase_sf"/>
</dbReference>
<keyword evidence="11" id="KW-0594">Phospholipid biosynthesis</keyword>
<evidence type="ECO:0000256" key="5">
    <source>
        <dbReference type="ARBA" id="ARBA00022723"/>
    </source>
</evidence>
<comment type="similarity">
    <text evidence="2">Belongs to the diacylglycerol/lipid kinase family.</text>
</comment>
<dbReference type="InterPro" id="IPR001206">
    <property type="entry name" value="Diacylglycerol_kinase_cat_dom"/>
</dbReference>
<evidence type="ECO:0000256" key="1">
    <source>
        <dbReference type="ARBA" id="ARBA00001946"/>
    </source>
</evidence>
<dbReference type="EMBL" id="JACRSX010000004">
    <property type="protein sequence ID" value="MBC8562047.1"/>
    <property type="molecule type" value="Genomic_DNA"/>
</dbReference>
<keyword evidence="5" id="KW-0479">Metal-binding</keyword>
<dbReference type="PROSITE" id="PS50146">
    <property type="entry name" value="DAGK"/>
    <property type="match status" value="1"/>
</dbReference>
<reference evidence="14 15" key="1">
    <citation type="submission" date="2020-08" db="EMBL/GenBank/DDBJ databases">
        <title>Genome public.</title>
        <authorList>
            <person name="Liu C."/>
            <person name="Sun Q."/>
        </authorList>
    </citation>
    <scope>NUCLEOTIDE SEQUENCE [LARGE SCALE GENOMIC DNA]</scope>
    <source>
        <strain evidence="14 15">NSJ-37</strain>
    </source>
</reference>
<sequence length="322" mass="36393">MEKHYDGEQKKLRKTLLFIYNPMAGKEQIKNKLADIIQVFCEADFIVTLMATNRQNDAKNAVIEYGSRYDYVVCSGGDGTMNEVANGMMRLHEKPICGYIPAGTVNDFASSLRIPKVMRHAAELVTQGKVFRCDLGSFNDKFFTYVAGFGAFTEVSYTTPQEWKNMLGKTAYFIEGLKHLAEIKPHHMRITYDEGVVEDDFVLGLVSNSVSVAGYKAYKKEDIKMDDGLFEVLFIRDLKNALELQEVLNALLTKHLDATKMFRCSSRHLHIVCDDEVQWTLDGEDGGSWDEVDLFNHQQVLPIICGDEALEDISSQMVGEPE</sequence>
<keyword evidence="6" id="KW-0547">Nucleotide-binding</keyword>
<dbReference type="RefSeq" id="WP_249297593.1">
    <property type="nucleotide sequence ID" value="NZ_JACRSX010000004.1"/>
</dbReference>
<comment type="cofactor">
    <cofactor evidence="1">
        <name>Mg(2+)</name>
        <dbReference type="ChEBI" id="CHEBI:18420"/>
    </cofactor>
</comment>
<keyword evidence="8" id="KW-0067">ATP-binding</keyword>
<dbReference type="Pfam" id="PF19279">
    <property type="entry name" value="YegS_C"/>
    <property type="match status" value="1"/>
</dbReference>
<evidence type="ECO:0000259" key="13">
    <source>
        <dbReference type="PROSITE" id="PS50146"/>
    </source>
</evidence>
<dbReference type="SMART" id="SM00046">
    <property type="entry name" value="DAGKc"/>
    <property type="match status" value="1"/>
</dbReference>
<evidence type="ECO:0000256" key="4">
    <source>
        <dbReference type="ARBA" id="ARBA00022679"/>
    </source>
</evidence>
<dbReference type="Gene3D" id="3.40.50.10330">
    <property type="entry name" value="Probable inorganic polyphosphate/atp-NAD kinase, domain 1"/>
    <property type="match status" value="1"/>
</dbReference>
<evidence type="ECO:0000256" key="3">
    <source>
        <dbReference type="ARBA" id="ARBA00022516"/>
    </source>
</evidence>
<evidence type="ECO:0000256" key="11">
    <source>
        <dbReference type="ARBA" id="ARBA00023209"/>
    </source>
</evidence>
<dbReference type="SUPFAM" id="SSF111331">
    <property type="entry name" value="NAD kinase/diacylglycerol kinase-like"/>
    <property type="match status" value="1"/>
</dbReference>
<dbReference type="NCBIfam" id="TIGR00147">
    <property type="entry name" value="YegS/Rv2252/BmrU family lipid kinase"/>
    <property type="match status" value="1"/>
</dbReference>
<dbReference type="GO" id="GO:0016301">
    <property type="term" value="F:kinase activity"/>
    <property type="evidence" value="ECO:0007669"/>
    <property type="project" value="UniProtKB-KW"/>
</dbReference>
<evidence type="ECO:0000256" key="2">
    <source>
        <dbReference type="ARBA" id="ARBA00005983"/>
    </source>
</evidence>
<keyword evidence="15" id="KW-1185">Reference proteome</keyword>
<evidence type="ECO:0000256" key="8">
    <source>
        <dbReference type="ARBA" id="ARBA00022840"/>
    </source>
</evidence>
<dbReference type="InterPro" id="IPR005218">
    <property type="entry name" value="Diacylglycerol/lipid_kinase"/>
</dbReference>
<keyword evidence="4" id="KW-0808">Transferase</keyword>
<dbReference type="PANTHER" id="PTHR12358:SF106">
    <property type="entry name" value="LIPID KINASE YEGS"/>
    <property type="match status" value="1"/>
</dbReference>
<dbReference type="PANTHER" id="PTHR12358">
    <property type="entry name" value="SPHINGOSINE KINASE"/>
    <property type="match status" value="1"/>
</dbReference>
<dbReference type="Gene3D" id="2.60.200.40">
    <property type="match status" value="1"/>
</dbReference>
<name>A0ABR7N082_9FIRM</name>
<evidence type="ECO:0000256" key="10">
    <source>
        <dbReference type="ARBA" id="ARBA00023098"/>
    </source>
</evidence>
<evidence type="ECO:0000256" key="7">
    <source>
        <dbReference type="ARBA" id="ARBA00022777"/>
    </source>
</evidence>
<evidence type="ECO:0000256" key="9">
    <source>
        <dbReference type="ARBA" id="ARBA00022842"/>
    </source>
</evidence>
<evidence type="ECO:0000313" key="15">
    <source>
        <dbReference type="Proteomes" id="UP000606193"/>
    </source>
</evidence>
<protein>
    <submittedName>
        <fullName evidence="14">YegS/Rv2252/BmrU family lipid kinase</fullName>
    </submittedName>
</protein>
<evidence type="ECO:0000256" key="12">
    <source>
        <dbReference type="ARBA" id="ARBA00023264"/>
    </source>
</evidence>
<keyword evidence="9" id="KW-0460">Magnesium</keyword>
<dbReference type="InterPro" id="IPR050187">
    <property type="entry name" value="Lipid_Phosphate_FormReg"/>
</dbReference>